<evidence type="ECO:0000313" key="19">
    <source>
        <dbReference type="Proteomes" id="UP000276741"/>
    </source>
</evidence>
<reference evidence="19" key="2">
    <citation type="submission" date="2018-04" db="EMBL/GenBank/DDBJ databases">
        <title>Complete genome sequence of Sulfodiicoccus acidiphilus strain HS-1.</title>
        <authorList>
            <person name="Sakai H.D."/>
            <person name="Kurosawa N."/>
        </authorList>
    </citation>
    <scope>NUCLEOTIDE SEQUENCE [LARGE SCALE GENOMIC DNA]</scope>
    <source>
        <strain evidence="19">HS-1</strain>
    </source>
</reference>
<keyword evidence="6 14" id="KW-0963">Cytoplasm</keyword>
<evidence type="ECO:0000256" key="11">
    <source>
        <dbReference type="ARBA" id="ARBA00022840"/>
    </source>
</evidence>
<feature type="domain" description="GHMP kinase C-terminal" evidence="16">
    <location>
        <begin position="206"/>
        <end position="246"/>
    </location>
</feature>
<dbReference type="InterPro" id="IPR036554">
    <property type="entry name" value="GHMP_kinase_C_sf"/>
</dbReference>
<dbReference type="EMBL" id="AP018553">
    <property type="protein sequence ID" value="BBD71862.1"/>
    <property type="molecule type" value="Genomic_DNA"/>
</dbReference>
<dbReference type="KEGG" id="sacd:HS1genome_0251"/>
<dbReference type="PRINTS" id="PR00959">
    <property type="entry name" value="MEVGALKINASE"/>
</dbReference>
<organism evidence="17 19">
    <name type="scientific">Sulfodiicoccus acidiphilus</name>
    <dbReference type="NCBI Taxonomy" id="1670455"/>
    <lineage>
        <taxon>Archaea</taxon>
        <taxon>Thermoproteota</taxon>
        <taxon>Thermoprotei</taxon>
        <taxon>Sulfolobales</taxon>
        <taxon>Sulfolobaceae</taxon>
        <taxon>Sulfodiicoccus</taxon>
    </lineage>
</organism>
<evidence type="ECO:0000256" key="12">
    <source>
        <dbReference type="ARBA" id="ARBA00023141"/>
    </source>
</evidence>
<dbReference type="SUPFAM" id="SSF54211">
    <property type="entry name" value="Ribosomal protein S5 domain 2-like"/>
    <property type="match status" value="1"/>
</dbReference>
<proteinExistence type="inferred from homology"/>
<keyword evidence="12 14" id="KW-0057">Aromatic amino acid biosynthesis</keyword>
<name>A0A348B110_9CREN</name>
<dbReference type="SUPFAM" id="SSF55060">
    <property type="entry name" value="GHMP Kinase, C-terminal domain"/>
    <property type="match status" value="1"/>
</dbReference>
<comment type="catalytic activity">
    <reaction evidence="13 14">
        <text>shikimate + ATP = 3-phosphoshikimate + ADP + H(+)</text>
        <dbReference type="Rhea" id="RHEA:13121"/>
        <dbReference type="ChEBI" id="CHEBI:15378"/>
        <dbReference type="ChEBI" id="CHEBI:30616"/>
        <dbReference type="ChEBI" id="CHEBI:36208"/>
        <dbReference type="ChEBI" id="CHEBI:145989"/>
        <dbReference type="ChEBI" id="CHEBI:456216"/>
        <dbReference type="EC" id="2.7.1.71"/>
    </reaction>
</comment>
<dbReference type="HAMAP" id="MF_00370">
    <property type="entry name" value="Shik_kinase_arch"/>
    <property type="match status" value="1"/>
</dbReference>
<evidence type="ECO:0000256" key="6">
    <source>
        <dbReference type="ARBA" id="ARBA00022490"/>
    </source>
</evidence>
<evidence type="ECO:0000259" key="15">
    <source>
        <dbReference type="Pfam" id="PF00288"/>
    </source>
</evidence>
<dbReference type="PIRSF" id="PIRSF005758">
    <property type="entry name" value="Shikimt_kin_arch"/>
    <property type="match status" value="1"/>
</dbReference>
<dbReference type="Proteomes" id="UP000616143">
    <property type="component" value="Unassembled WGS sequence"/>
</dbReference>
<dbReference type="InterPro" id="IPR010189">
    <property type="entry name" value="SK_arc"/>
</dbReference>
<evidence type="ECO:0000256" key="14">
    <source>
        <dbReference type="HAMAP-Rule" id="MF_00370"/>
    </source>
</evidence>
<dbReference type="GO" id="GO:0009423">
    <property type="term" value="P:chorismate biosynthetic process"/>
    <property type="evidence" value="ECO:0007669"/>
    <property type="project" value="UniProtKB-UniRule"/>
</dbReference>
<dbReference type="AlphaFoldDB" id="A0A348B110"/>
<dbReference type="Pfam" id="PF00288">
    <property type="entry name" value="GHMP_kinases_N"/>
    <property type="match status" value="1"/>
</dbReference>
<keyword evidence="10 14" id="KW-0418">Kinase</keyword>
<dbReference type="EC" id="2.7.1.71" evidence="4 14"/>
<evidence type="ECO:0000313" key="17">
    <source>
        <dbReference type="EMBL" id="BBD71862.1"/>
    </source>
</evidence>
<evidence type="ECO:0000259" key="16">
    <source>
        <dbReference type="Pfam" id="PF08544"/>
    </source>
</evidence>
<dbReference type="GO" id="GO:0008652">
    <property type="term" value="P:amino acid biosynthetic process"/>
    <property type="evidence" value="ECO:0007669"/>
    <property type="project" value="UniProtKB-KW"/>
</dbReference>
<dbReference type="GO" id="GO:0004765">
    <property type="term" value="F:shikimate kinase activity"/>
    <property type="evidence" value="ECO:0007669"/>
    <property type="project" value="UniProtKB-UniRule"/>
</dbReference>
<dbReference type="Gene3D" id="3.30.230.10">
    <property type="match status" value="1"/>
</dbReference>
<evidence type="ECO:0000256" key="13">
    <source>
        <dbReference type="ARBA" id="ARBA00048567"/>
    </source>
</evidence>
<keyword evidence="7 14" id="KW-0028">Amino-acid biosynthesis</keyword>
<evidence type="ECO:0000256" key="4">
    <source>
        <dbReference type="ARBA" id="ARBA00012154"/>
    </source>
</evidence>
<reference evidence="18" key="1">
    <citation type="journal article" date="2014" name="Int. J. Syst. Evol. Microbiol.">
        <title>Complete genome sequence of Corynebacterium casei LMG S-19264T (=DSM 44701T), isolated from a smear-ripened cheese.</title>
        <authorList>
            <consortium name="US DOE Joint Genome Institute (JGI-PGF)"/>
            <person name="Walter F."/>
            <person name="Albersmeier A."/>
            <person name="Kalinowski J."/>
            <person name="Ruckert C."/>
        </authorList>
    </citation>
    <scope>NUCLEOTIDE SEQUENCE</scope>
    <source>
        <strain evidence="18">JCM 31740</strain>
    </source>
</reference>
<dbReference type="InterPro" id="IPR006204">
    <property type="entry name" value="GHMP_kinase_N_dom"/>
</dbReference>
<dbReference type="Proteomes" id="UP000276741">
    <property type="component" value="Chromosome"/>
</dbReference>
<comment type="pathway">
    <text evidence="2 14">Metabolic intermediate biosynthesis; chorismate biosynthesis; chorismate from D-erythrose 4-phosphate and phosphoenolpyruvate: step 5/7.</text>
</comment>
<evidence type="ECO:0000256" key="7">
    <source>
        <dbReference type="ARBA" id="ARBA00022605"/>
    </source>
</evidence>
<dbReference type="GO" id="GO:0005737">
    <property type="term" value="C:cytoplasm"/>
    <property type="evidence" value="ECO:0007669"/>
    <property type="project" value="UniProtKB-SubCell"/>
</dbReference>
<keyword evidence="8 14" id="KW-0808">Transferase</keyword>
<dbReference type="GO" id="GO:0005524">
    <property type="term" value="F:ATP binding"/>
    <property type="evidence" value="ECO:0007669"/>
    <property type="project" value="UniProtKB-UniRule"/>
</dbReference>
<dbReference type="InterPro" id="IPR013750">
    <property type="entry name" value="GHMP_kinase_C_dom"/>
</dbReference>
<evidence type="ECO:0000256" key="8">
    <source>
        <dbReference type="ARBA" id="ARBA00022679"/>
    </source>
</evidence>
<dbReference type="Pfam" id="PF08544">
    <property type="entry name" value="GHMP_kinases_C"/>
    <property type="match status" value="1"/>
</dbReference>
<comment type="similarity">
    <text evidence="3 14">Belongs to the GHMP kinase family. Archaeal shikimate kinase subfamily.</text>
</comment>
<dbReference type="GeneID" id="38665749"/>
<dbReference type="InterPro" id="IPR020568">
    <property type="entry name" value="Ribosomal_Su5_D2-typ_SF"/>
</dbReference>
<dbReference type="OrthoDB" id="9602at2157"/>
<reference evidence="18" key="4">
    <citation type="submission" date="2020-09" db="EMBL/GenBank/DDBJ databases">
        <authorList>
            <person name="Sun Q."/>
            <person name="Ohkuma M."/>
        </authorList>
    </citation>
    <scope>NUCLEOTIDE SEQUENCE</scope>
    <source>
        <strain evidence="18">JCM 31740</strain>
    </source>
</reference>
<dbReference type="InterPro" id="IPR014721">
    <property type="entry name" value="Ribsml_uS5_D2-typ_fold_subgr"/>
</dbReference>
<reference evidence="17" key="3">
    <citation type="journal article" date="2019" name="BMC Res. Notes">
        <title>Complete genome sequence of the Sulfodiicoccus acidiphilus strain HS-1T, the first crenarchaeon that lacks polB3, isolated from an acidic hot spring in Ohwaku-dani, Hakone, Japan.</title>
        <authorList>
            <person name="Sakai H.D."/>
            <person name="Kurosawa N."/>
        </authorList>
    </citation>
    <scope>NUCLEOTIDE SEQUENCE</scope>
    <source>
        <strain evidence="17">HS-1</strain>
    </source>
</reference>
<dbReference type="PANTHER" id="PTHR20861">
    <property type="entry name" value="HOMOSERINE/4-DIPHOSPHOCYTIDYL-2-C-METHYL-D-ERYTHRITOL KINASE"/>
    <property type="match status" value="1"/>
</dbReference>
<dbReference type="GO" id="GO:0009073">
    <property type="term" value="P:aromatic amino acid family biosynthetic process"/>
    <property type="evidence" value="ECO:0007669"/>
    <property type="project" value="UniProtKB-KW"/>
</dbReference>
<evidence type="ECO:0000256" key="1">
    <source>
        <dbReference type="ARBA" id="ARBA00004496"/>
    </source>
</evidence>
<keyword evidence="9 14" id="KW-0547">Nucleotide-binding</keyword>
<sequence>MQARAFGGISVVNAVPAWLGSTMAINLVVSVEIEEGDGREEGLIGYVLSYLRNAYSLPPLRVKVYSSLPQGGGLKSSSAVTVALIEAVSRLFNLRLDPPFLSAKLSLEGGFSLTGAYDDAFAAYRGGVSLTDNKSISLLKHLQPPEGLVFLVVPKEGRTADPRLLRRYSKTFEAIFQLALQGKLLEAMKINGVLVAEILGYDLSPIEVALSRGAIAAGVSGNGPSIFAACNEGDEGPVEDSLSRYGRVVRVEAVRIEGEDLQGQG</sequence>
<evidence type="ECO:0000256" key="5">
    <source>
        <dbReference type="ARBA" id="ARBA00013853"/>
    </source>
</evidence>
<accession>A0A348B110</accession>
<dbReference type="PANTHER" id="PTHR20861:SF3">
    <property type="entry name" value="SHIKIMATE KINASE"/>
    <property type="match status" value="1"/>
</dbReference>
<feature type="binding site" evidence="14">
    <location>
        <begin position="69"/>
        <end position="79"/>
    </location>
    <ligand>
        <name>ATP</name>
        <dbReference type="ChEBI" id="CHEBI:30616"/>
    </ligand>
</feature>
<keyword evidence="11 14" id="KW-0067">ATP-binding</keyword>
<gene>
    <name evidence="14" type="primary">aroK</name>
    <name evidence="18" type="ORF">GCM10007116_19520</name>
    <name evidence="17" type="ORF">HS1genome_0251</name>
</gene>
<dbReference type="EMBL" id="BMQS01000022">
    <property type="protein sequence ID" value="GGU02505.1"/>
    <property type="molecule type" value="Genomic_DNA"/>
</dbReference>
<evidence type="ECO:0000256" key="9">
    <source>
        <dbReference type="ARBA" id="ARBA00022741"/>
    </source>
</evidence>
<comment type="subcellular location">
    <subcellularLocation>
        <location evidence="1 14">Cytoplasm</location>
    </subcellularLocation>
</comment>
<evidence type="ECO:0000256" key="3">
    <source>
        <dbReference type="ARBA" id="ARBA00010202"/>
    </source>
</evidence>
<keyword evidence="19" id="KW-1185">Reference proteome</keyword>
<evidence type="ECO:0000256" key="10">
    <source>
        <dbReference type="ARBA" id="ARBA00022777"/>
    </source>
</evidence>
<protein>
    <recommendedName>
        <fullName evidence="5 14">Shikimate kinase</fullName>
        <shortName evidence="14">SK</shortName>
        <ecNumber evidence="4 14">2.7.1.71</ecNumber>
    </recommendedName>
</protein>
<dbReference type="RefSeq" id="WP_126449172.1">
    <property type="nucleotide sequence ID" value="NZ_AP018553.1"/>
</dbReference>
<feature type="domain" description="GHMP kinase N-terminal" evidence="15">
    <location>
        <begin position="46"/>
        <end position="127"/>
    </location>
</feature>
<evidence type="ECO:0000313" key="18">
    <source>
        <dbReference type="EMBL" id="GGU02505.1"/>
    </source>
</evidence>
<dbReference type="NCBIfam" id="TIGR01920">
    <property type="entry name" value="Shik_kin_archae"/>
    <property type="match status" value="1"/>
</dbReference>
<evidence type="ECO:0000256" key="2">
    <source>
        <dbReference type="ARBA" id="ARBA00004842"/>
    </source>
</evidence>
<dbReference type="UniPathway" id="UPA00053">
    <property type="reaction ID" value="UER00088"/>
</dbReference>